<evidence type="ECO:0008006" key="3">
    <source>
        <dbReference type="Google" id="ProtNLM"/>
    </source>
</evidence>
<evidence type="ECO:0000313" key="2">
    <source>
        <dbReference type="Proteomes" id="UP001596137"/>
    </source>
</evidence>
<protein>
    <recommendedName>
        <fullName evidence="3">2OG-Fe(II) oxygenase</fullName>
    </recommendedName>
</protein>
<dbReference type="Proteomes" id="UP001596137">
    <property type="component" value="Unassembled WGS sequence"/>
</dbReference>
<comment type="caution">
    <text evidence="1">The sequence shown here is derived from an EMBL/GenBank/DDBJ whole genome shotgun (WGS) entry which is preliminary data.</text>
</comment>
<dbReference type="SUPFAM" id="SSF51197">
    <property type="entry name" value="Clavaminate synthase-like"/>
    <property type="match status" value="1"/>
</dbReference>
<organism evidence="1 2">
    <name type="scientific">Sphaerisporangium aureirubrum</name>
    <dbReference type="NCBI Taxonomy" id="1544736"/>
    <lineage>
        <taxon>Bacteria</taxon>
        <taxon>Bacillati</taxon>
        <taxon>Actinomycetota</taxon>
        <taxon>Actinomycetes</taxon>
        <taxon>Streptosporangiales</taxon>
        <taxon>Streptosporangiaceae</taxon>
        <taxon>Sphaerisporangium</taxon>
    </lineage>
</organism>
<name>A0ABW1NUZ2_9ACTN</name>
<reference evidence="2" key="1">
    <citation type="journal article" date="2019" name="Int. J. Syst. Evol. Microbiol.">
        <title>The Global Catalogue of Microorganisms (GCM) 10K type strain sequencing project: providing services to taxonomists for standard genome sequencing and annotation.</title>
        <authorList>
            <consortium name="The Broad Institute Genomics Platform"/>
            <consortium name="The Broad Institute Genome Sequencing Center for Infectious Disease"/>
            <person name="Wu L."/>
            <person name="Ma J."/>
        </authorList>
    </citation>
    <scope>NUCLEOTIDE SEQUENCE [LARGE SCALE GENOMIC DNA]</scope>
    <source>
        <strain evidence="2">JCM 30346</strain>
    </source>
</reference>
<gene>
    <name evidence="1" type="ORF">ACFP1K_36430</name>
</gene>
<keyword evidence="2" id="KW-1185">Reference proteome</keyword>
<evidence type="ECO:0000313" key="1">
    <source>
        <dbReference type="EMBL" id="MFC6086705.1"/>
    </source>
</evidence>
<accession>A0ABW1NUZ2</accession>
<proteinExistence type="predicted"/>
<dbReference type="EMBL" id="JBHSRF010000097">
    <property type="protein sequence ID" value="MFC6086705.1"/>
    <property type="molecule type" value="Genomic_DNA"/>
</dbReference>
<sequence length="214" mass="24001">MTATTIRPDVLARGCVDLPGIVPDALWDLLHAESEALRPGMTMAVWEESRGVAKFRDGSFSSPARFGYHAGGRVLRAFHTARATIAAIREATGRERLIPYQCSYNYYRRGDYLCLHRDTIKATITCTFGLTRNLGAMCFAPALRDARNDDLERLVAEAGPMPAGFDELPTEYHVVRGFHGYDVPHWRRPFEHDLGVLGVFSYFDLGNDHLVARQ</sequence>
<dbReference type="RefSeq" id="WP_380762147.1">
    <property type="nucleotide sequence ID" value="NZ_JBHSRF010000097.1"/>
</dbReference>